<dbReference type="PATRIC" id="fig|362413.3.peg.1596"/>
<protein>
    <submittedName>
        <fullName evidence="1">GxxExxY protein</fullName>
    </submittedName>
</protein>
<sequence length="125" mass="14377">MSENEISYKVRGAIFTVYNTLGPGLLESVYESALHYQLNKNGLNTIKQINLPVKYDNVDLDITFRLDLLVENKVIVELKSVDELKSIHFKQLNTYLKLTNKKLGLLVNFNCINILDNIHRVVNKI</sequence>
<proteinExistence type="predicted"/>
<name>A0A0Q0S4H7_9FLAO</name>
<dbReference type="Pfam" id="PF13366">
    <property type="entry name" value="PDDEXK_3"/>
    <property type="match status" value="1"/>
</dbReference>
<evidence type="ECO:0000313" key="2">
    <source>
        <dbReference type="Proteomes" id="UP000050443"/>
    </source>
</evidence>
<reference evidence="1 2" key="1">
    <citation type="submission" date="2014-09" db="EMBL/GenBank/DDBJ databases">
        <title>Genome sequence of Flavobacterium aquidurense RC62.</title>
        <authorList>
            <person name="Kim J.F."/>
            <person name="Kwak M.-J."/>
        </authorList>
    </citation>
    <scope>NUCLEOTIDE SEQUENCE [LARGE SCALE GENOMIC DNA]</scope>
    <source>
        <strain evidence="1 2">RC62</strain>
    </source>
</reference>
<dbReference type="AlphaFoldDB" id="A0A0Q0S4H7"/>
<gene>
    <name evidence="1" type="ORF">RC62_1642</name>
</gene>
<comment type="caution">
    <text evidence="1">The sequence shown here is derived from an EMBL/GenBank/DDBJ whole genome shotgun (WGS) entry which is preliminary data.</text>
</comment>
<dbReference type="EMBL" id="JRLF01000014">
    <property type="protein sequence ID" value="KQB38288.1"/>
    <property type="molecule type" value="Genomic_DNA"/>
</dbReference>
<dbReference type="InterPro" id="IPR026350">
    <property type="entry name" value="GxxExxY"/>
</dbReference>
<dbReference type="Proteomes" id="UP000050443">
    <property type="component" value="Unassembled WGS sequence"/>
</dbReference>
<dbReference type="Gene3D" id="3.90.320.10">
    <property type="match status" value="1"/>
</dbReference>
<accession>A0A0Q0S4H7</accession>
<evidence type="ECO:0000313" key="1">
    <source>
        <dbReference type="EMBL" id="KQB38288.1"/>
    </source>
</evidence>
<organism evidence="1 2">
    <name type="scientific">Flavobacterium aquidurense</name>
    <dbReference type="NCBI Taxonomy" id="362413"/>
    <lineage>
        <taxon>Bacteria</taxon>
        <taxon>Pseudomonadati</taxon>
        <taxon>Bacteroidota</taxon>
        <taxon>Flavobacteriia</taxon>
        <taxon>Flavobacteriales</taxon>
        <taxon>Flavobacteriaceae</taxon>
        <taxon>Flavobacterium</taxon>
    </lineage>
</organism>
<dbReference type="InterPro" id="IPR011604">
    <property type="entry name" value="PDDEXK-like_dom_sf"/>
</dbReference>
<dbReference type="STRING" id="362413.RC62_1642"/>
<dbReference type="NCBIfam" id="TIGR04256">
    <property type="entry name" value="GxxExxY"/>
    <property type="match status" value="1"/>
</dbReference>
<dbReference type="RefSeq" id="WP_055096920.1">
    <property type="nucleotide sequence ID" value="NZ_JRLF01000014.1"/>
</dbReference>
<dbReference type="OrthoDB" id="1119698at2"/>